<feature type="region of interest" description="Disordered" evidence="3">
    <location>
        <begin position="394"/>
        <end position="435"/>
    </location>
</feature>
<name>A0A9R0I9W9_SPIOL</name>
<evidence type="ECO:0008006" key="8">
    <source>
        <dbReference type="Google" id="ProtNLM"/>
    </source>
</evidence>
<feature type="compositionally biased region" description="Basic and acidic residues" evidence="3">
    <location>
        <begin position="201"/>
        <end position="217"/>
    </location>
</feature>
<feature type="domain" description="Myb-like" evidence="5">
    <location>
        <begin position="28"/>
        <end position="78"/>
    </location>
</feature>
<feature type="region of interest" description="Disordered" evidence="3">
    <location>
        <begin position="277"/>
        <end position="296"/>
    </location>
</feature>
<dbReference type="CDD" id="cd00167">
    <property type="entry name" value="SANT"/>
    <property type="match status" value="1"/>
</dbReference>
<proteinExistence type="predicted"/>
<evidence type="ECO:0000256" key="2">
    <source>
        <dbReference type="PROSITE-ProRule" id="PRU00035"/>
    </source>
</evidence>
<dbReference type="OrthoDB" id="1742084at2759"/>
<dbReference type="RefSeq" id="XP_021845237.1">
    <property type="nucleotide sequence ID" value="XM_021989545.2"/>
</dbReference>
<dbReference type="InterPro" id="IPR009057">
    <property type="entry name" value="Homeodomain-like_sf"/>
</dbReference>
<dbReference type="SUPFAM" id="SSF46689">
    <property type="entry name" value="Homeodomain-like"/>
    <property type="match status" value="1"/>
</dbReference>
<feature type="region of interest" description="Disordered" evidence="3">
    <location>
        <begin position="1"/>
        <end position="24"/>
    </location>
</feature>
<dbReference type="CDD" id="cd04369">
    <property type="entry name" value="Bromodomain"/>
    <property type="match status" value="1"/>
</dbReference>
<evidence type="ECO:0000313" key="6">
    <source>
        <dbReference type="Proteomes" id="UP000813463"/>
    </source>
</evidence>
<reference evidence="7" key="2">
    <citation type="submission" date="2025-08" db="UniProtKB">
        <authorList>
            <consortium name="RefSeq"/>
        </authorList>
    </citation>
    <scope>IDENTIFICATION</scope>
    <source>
        <tissue evidence="7">Leaf</tissue>
    </source>
</reference>
<dbReference type="PANTHER" id="PTHR37888">
    <property type="entry name" value="DNA-BINDING BROMODOMAIN-CONTAINING PROTEIN"/>
    <property type="match status" value="1"/>
</dbReference>
<evidence type="ECO:0000313" key="7">
    <source>
        <dbReference type="RefSeq" id="XP_021845237.1"/>
    </source>
</evidence>
<feature type="compositionally biased region" description="Gly residues" evidence="3">
    <location>
        <begin position="572"/>
        <end position="588"/>
    </location>
</feature>
<feature type="compositionally biased region" description="Basic and acidic residues" evidence="3">
    <location>
        <begin position="528"/>
        <end position="539"/>
    </location>
</feature>
<evidence type="ECO:0000256" key="3">
    <source>
        <dbReference type="SAM" id="MobiDB-lite"/>
    </source>
</evidence>
<feature type="compositionally biased region" description="Polar residues" evidence="3">
    <location>
        <begin position="277"/>
        <end position="295"/>
    </location>
</feature>
<dbReference type="KEGG" id="soe:110785103"/>
<dbReference type="PROSITE" id="PS50090">
    <property type="entry name" value="MYB_LIKE"/>
    <property type="match status" value="1"/>
</dbReference>
<evidence type="ECO:0000259" key="5">
    <source>
        <dbReference type="PROSITE" id="PS50090"/>
    </source>
</evidence>
<feature type="region of interest" description="Disordered" evidence="3">
    <location>
        <begin position="484"/>
        <end position="664"/>
    </location>
</feature>
<dbReference type="SMART" id="SM00297">
    <property type="entry name" value="BROMO"/>
    <property type="match status" value="1"/>
</dbReference>
<organism evidence="6 7">
    <name type="scientific">Spinacia oleracea</name>
    <name type="common">Spinach</name>
    <dbReference type="NCBI Taxonomy" id="3562"/>
    <lineage>
        <taxon>Eukaryota</taxon>
        <taxon>Viridiplantae</taxon>
        <taxon>Streptophyta</taxon>
        <taxon>Embryophyta</taxon>
        <taxon>Tracheophyta</taxon>
        <taxon>Spermatophyta</taxon>
        <taxon>Magnoliopsida</taxon>
        <taxon>eudicotyledons</taxon>
        <taxon>Gunneridae</taxon>
        <taxon>Pentapetalae</taxon>
        <taxon>Caryophyllales</taxon>
        <taxon>Chenopodiaceae</taxon>
        <taxon>Chenopodioideae</taxon>
        <taxon>Anserineae</taxon>
        <taxon>Spinacia</taxon>
    </lineage>
</organism>
<keyword evidence="1 2" id="KW-0103">Bromodomain</keyword>
<keyword evidence="6" id="KW-1185">Reference proteome</keyword>
<dbReference type="InterPro" id="IPR036427">
    <property type="entry name" value="Bromodomain-like_sf"/>
</dbReference>
<gene>
    <name evidence="7" type="primary">LOC110785103</name>
</gene>
<feature type="compositionally biased region" description="Polar residues" evidence="3">
    <location>
        <begin position="248"/>
        <end position="257"/>
    </location>
</feature>
<evidence type="ECO:0000256" key="1">
    <source>
        <dbReference type="ARBA" id="ARBA00023117"/>
    </source>
</evidence>
<dbReference type="SUPFAM" id="SSF47370">
    <property type="entry name" value="Bromodomain"/>
    <property type="match status" value="1"/>
</dbReference>
<dbReference type="Proteomes" id="UP000813463">
    <property type="component" value="Chromosome 3"/>
</dbReference>
<sequence length="664" mass="73469">MAEPSSSPTQTTTTATAATTTTTTTSLPWGTREEFLLACAVQRYGTDAWDSISRELQIRTAFSLVTPHLCQQKYRDLKTRFASDAGEISDDGAGLSIDELRRLHLAELRRDLQRYDLSIVSLQLKVKKLEGESNNAKEEIKEEKSDLQKNEEKETEINEVKIEPVDGSKPEPVEPDVNEPDRKDEPERGEEDYSCNGSSNSKEERGGEKERRERVESEELVESVAESKDDVGSGGGEGEDGVKESSDVQSTASLWRSENNNKNNINRREIKVGVLSGTSSGEENQSPALKSNNDGKQPLVEFLDTVRARKLGSFFERRLESQESPRYKTLIKQHIDLETIQRRMEEGQYTDCQTKFYRDLMLLINNAIVFFTKRSSEYKAALELRQLLNKQFQSHVPSPHDHKSRPSKPAQPPPLPKPTKPEVNQADLKEPPLIIKVPVNACRKRSSIAGKSSRGGSEKKEPALAMAIPPDEKPASLGEIIKQQRDKTASTSFHAVTKKRTRDQSFGSRSSPSKNSNSYRSPSTPMPSKRETSDKKKPSPDNSSNKIKHVSGSGKDLLLHSLKNSDKRKTGSGSGSGSGNGNGNGGSSGNVKSDRRKDEGPLNGSGSKLGKEKTKVKEERENENSGNRSTRRPPKRQAAIAAMGKRGRDGGGEAESQSKKRQRK</sequence>
<dbReference type="Pfam" id="PF00439">
    <property type="entry name" value="Bromodomain"/>
    <property type="match status" value="1"/>
</dbReference>
<reference evidence="6" key="1">
    <citation type="journal article" date="2021" name="Nat. Commun.">
        <title>Genomic analyses provide insights into spinach domestication and the genetic basis of agronomic traits.</title>
        <authorList>
            <person name="Cai X."/>
            <person name="Sun X."/>
            <person name="Xu C."/>
            <person name="Sun H."/>
            <person name="Wang X."/>
            <person name="Ge C."/>
            <person name="Zhang Z."/>
            <person name="Wang Q."/>
            <person name="Fei Z."/>
            <person name="Jiao C."/>
            <person name="Wang Q."/>
        </authorList>
    </citation>
    <scope>NUCLEOTIDE SEQUENCE [LARGE SCALE GENOMIC DNA]</scope>
    <source>
        <strain evidence="6">cv. Varoflay</strain>
    </source>
</reference>
<feature type="compositionally biased region" description="Low complexity" evidence="3">
    <location>
        <begin position="9"/>
        <end position="24"/>
    </location>
</feature>
<dbReference type="PROSITE" id="PS50014">
    <property type="entry name" value="BROMODOMAIN_2"/>
    <property type="match status" value="1"/>
</dbReference>
<dbReference type="AlphaFoldDB" id="A0A9R0I9W9"/>
<dbReference type="InterPro" id="IPR001487">
    <property type="entry name" value="Bromodomain"/>
</dbReference>
<feature type="region of interest" description="Disordered" evidence="3">
    <location>
        <begin position="133"/>
        <end position="270"/>
    </location>
</feature>
<dbReference type="InterPro" id="IPR001005">
    <property type="entry name" value="SANT/Myb"/>
</dbReference>
<dbReference type="GeneID" id="110785103"/>
<feature type="compositionally biased region" description="Basic and acidic residues" evidence="3">
    <location>
        <begin position="609"/>
        <end position="623"/>
    </location>
</feature>
<feature type="compositionally biased region" description="Pro residues" evidence="3">
    <location>
        <begin position="409"/>
        <end position="418"/>
    </location>
</feature>
<dbReference type="Gene3D" id="1.20.920.10">
    <property type="entry name" value="Bromodomain-like"/>
    <property type="match status" value="1"/>
</dbReference>
<feature type="compositionally biased region" description="Basic and acidic residues" evidence="3">
    <location>
        <begin position="133"/>
        <end position="172"/>
    </location>
</feature>
<dbReference type="PANTHER" id="PTHR37888:SF11">
    <property type="entry name" value="DNA-BINDING BROMODOMAIN-CONTAINING PROTEIN"/>
    <property type="match status" value="1"/>
</dbReference>
<accession>A0A9R0I9W9</accession>
<feature type="domain" description="Bromo" evidence="4">
    <location>
        <begin position="307"/>
        <end position="378"/>
    </location>
</feature>
<feature type="compositionally biased region" description="Low complexity" evidence="3">
    <location>
        <begin position="508"/>
        <end position="523"/>
    </location>
</feature>
<protein>
    <recommendedName>
        <fullName evidence="8">Bromo domain-containing protein</fullName>
    </recommendedName>
</protein>
<evidence type="ECO:0000259" key="4">
    <source>
        <dbReference type="PROSITE" id="PS50014"/>
    </source>
</evidence>